<reference evidence="7 8" key="1">
    <citation type="journal article" date="2018" name="Mol. Plant">
        <title>The genome of Artemisia annua provides insight into the evolution of Asteraceae family and artemisinin biosynthesis.</title>
        <authorList>
            <person name="Shen Q."/>
            <person name="Zhang L."/>
            <person name="Liao Z."/>
            <person name="Wang S."/>
            <person name="Yan T."/>
            <person name="Shi P."/>
            <person name="Liu M."/>
            <person name="Fu X."/>
            <person name="Pan Q."/>
            <person name="Wang Y."/>
            <person name="Lv Z."/>
            <person name="Lu X."/>
            <person name="Zhang F."/>
            <person name="Jiang W."/>
            <person name="Ma Y."/>
            <person name="Chen M."/>
            <person name="Hao X."/>
            <person name="Li L."/>
            <person name="Tang Y."/>
            <person name="Lv G."/>
            <person name="Zhou Y."/>
            <person name="Sun X."/>
            <person name="Brodelius P.E."/>
            <person name="Rose J.K.C."/>
            <person name="Tang K."/>
        </authorList>
    </citation>
    <scope>NUCLEOTIDE SEQUENCE [LARGE SCALE GENOMIC DNA]</scope>
    <source>
        <strain evidence="8">cv. Huhao1</strain>
        <tissue evidence="7">Leaf</tissue>
    </source>
</reference>
<dbReference type="GO" id="GO:0003677">
    <property type="term" value="F:DNA binding"/>
    <property type="evidence" value="ECO:0007669"/>
    <property type="project" value="UniProtKB-KW"/>
</dbReference>
<dbReference type="Gene3D" id="2.130.10.10">
    <property type="entry name" value="YVTN repeat-like/Quinoprotein amine dehydrogenase"/>
    <property type="match status" value="1"/>
</dbReference>
<dbReference type="InterPro" id="IPR036322">
    <property type="entry name" value="WD40_repeat_dom_sf"/>
</dbReference>
<dbReference type="STRING" id="35608.A0A2U1MG57"/>
<dbReference type="PROSITE" id="PS00678">
    <property type="entry name" value="WD_REPEATS_1"/>
    <property type="match status" value="1"/>
</dbReference>
<keyword evidence="4" id="KW-0227">DNA damage</keyword>
<dbReference type="GO" id="GO:2000001">
    <property type="term" value="P:regulation of DNA damage checkpoint"/>
    <property type="evidence" value="ECO:0007669"/>
    <property type="project" value="TreeGrafter"/>
</dbReference>
<keyword evidence="3" id="KW-0677">Repeat</keyword>
<accession>A0A2U1MG57</accession>
<dbReference type="Pfam" id="PF00400">
    <property type="entry name" value="WD40"/>
    <property type="match status" value="2"/>
</dbReference>
<evidence type="ECO:0000256" key="5">
    <source>
        <dbReference type="ARBA" id="ARBA00023125"/>
    </source>
</evidence>
<proteinExistence type="inferred from homology"/>
<dbReference type="PANTHER" id="PTHR14773">
    <property type="entry name" value="WD REPEAT-CONTAINING PROTEIN 76"/>
    <property type="match status" value="1"/>
</dbReference>
<evidence type="ECO:0000256" key="2">
    <source>
        <dbReference type="ARBA" id="ARBA00022574"/>
    </source>
</evidence>
<dbReference type="InterPro" id="IPR019775">
    <property type="entry name" value="WD40_repeat_CS"/>
</dbReference>
<organism evidence="7 8">
    <name type="scientific">Artemisia annua</name>
    <name type="common">Sweet wormwood</name>
    <dbReference type="NCBI Taxonomy" id="35608"/>
    <lineage>
        <taxon>Eukaryota</taxon>
        <taxon>Viridiplantae</taxon>
        <taxon>Streptophyta</taxon>
        <taxon>Embryophyta</taxon>
        <taxon>Tracheophyta</taxon>
        <taxon>Spermatophyta</taxon>
        <taxon>Magnoliopsida</taxon>
        <taxon>eudicotyledons</taxon>
        <taxon>Gunneridae</taxon>
        <taxon>Pentapetalae</taxon>
        <taxon>asterids</taxon>
        <taxon>campanulids</taxon>
        <taxon>Asterales</taxon>
        <taxon>Asteraceae</taxon>
        <taxon>Asteroideae</taxon>
        <taxon>Anthemideae</taxon>
        <taxon>Artemisiinae</taxon>
        <taxon>Artemisia</taxon>
    </lineage>
</organism>
<sequence>MKTYREEISLIKKRPRTPGPVSMKDASTSFLVDDRKLVKDIKDVCAKANDQVVTRATASYASVDVESMKVKDKNFARVLPSKVTEVKFYPTTEMRMLVTGNDCGNIGFWKIDSDEDENGIYVYQPHPAFITGISVQSSSLSKIISSCRDGFLRVFDIEKETFNLAYNSDYPIFSIGRPNDDVNCVYLGEDRGGVSILDVRMSKPSKSLSLHYNSVNTIDFNPQDPNLMSTSSSDKTACIWDLRNIDQNVFIKEVKHQKKVNSAYFSPSGSLLATTSMDNNLGLIVSGTSYDVEYMISHSSNTPRFLSTVRGIWGWDDSFVMVANTKKGKGPIDIISTDTKTISHTLESEHVNTIPCRLDAHPLMPGVVAGATSGGRVYVWDI</sequence>
<dbReference type="Proteomes" id="UP000245207">
    <property type="component" value="Unassembled WGS sequence"/>
</dbReference>
<protein>
    <submittedName>
        <fullName evidence="7">WD40/YVTN repeat-like-containing domain-containing protein</fullName>
    </submittedName>
</protein>
<dbReference type="PROSITE" id="PS50294">
    <property type="entry name" value="WD_REPEATS_REGION"/>
    <property type="match status" value="1"/>
</dbReference>
<dbReference type="SMART" id="SM00320">
    <property type="entry name" value="WD40"/>
    <property type="match status" value="5"/>
</dbReference>
<evidence type="ECO:0000256" key="6">
    <source>
        <dbReference type="PROSITE-ProRule" id="PRU00221"/>
    </source>
</evidence>
<dbReference type="OrthoDB" id="9890280at2759"/>
<evidence type="ECO:0000313" key="7">
    <source>
        <dbReference type="EMBL" id="PWA60229.1"/>
    </source>
</evidence>
<name>A0A2U1MG57_ARTAN</name>
<dbReference type="EMBL" id="PKPP01005412">
    <property type="protein sequence ID" value="PWA60229.1"/>
    <property type="molecule type" value="Genomic_DNA"/>
</dbReference>
<keyword evidence="2 6" id="KW-0853">WD repeat</keyword>
<dbReference type="GO" id="GO:0006974">
    <property type="term" value="P:DNA damage response"/>
    <property type="evidence" value="ECO:0007669"/>
    <property type="project" value="UniProtKB-KW"/>
</dbReference>
<keyword evidence="8" id="KW-1185">Reference proteome</keyword>
<dbReference type="GO" id="GO:0005634">
    <property type="term" value="C:nucleus"/>
    <property type="evidence" value="ECO:0007669"/>
    <property type="project" value="TreeGrafter"/>
</dbReference>
<dbReference type="InterPro" id="IPR015943">
    <property type="entry name" value="WD40/YVTN_repeat-like_dom_sf"/>
</dbReference>
<comment type="similarity">
    <text evidence="1">Belongs to the WD repeat DDB2/WDR76 family.</text>
</comment>
<gene>
    <name evidence="7" type="ORF">CTI12_AA383960</name>
</gene>
<keyword evidence="5" id="KW-0238">DNA-binding</keyword>
<dbReference type="SUPFAM" id="SSF50978">
    <property type="entry name" value="WD40 repeat-like"/>
    <property type="match status" value="1"/>
</dbReference>
<comment type="caution">
    <text evidence="7">The sequence shown here is derived from an EMBL/GenBank/DDBJ whole genome shotgun (WGS) entry which is preliminary data.</text>
</comment>
<evidence type="ECO:0000313" key="8">
    <source>
        <dbReference type="Proteomes" id="UP000245207"/>
    </source>
</evidence>
<evidence type="ECO:0000256" key="4">
    <source>
        <dbReference type="ARBA" id="ARBA00022763"/>
    </source>
</evidence>
<dbReference type="InterPro" id="IPR050853">
    <property type="entry name" value="WD_repeat_DNA-damage-binding"/>
</dbReference>
<dbReference type="PROSITE" id="PS50082">
    <property type="entry name" value="WD_REPEATS_2"/>
    <property type="match status" value="1"/>
</dbReference>
<dbReference type="PANTHER" id="PTHR14773:SF0">
    <property type="entry name" value="WD REPEAT-CONTAINING PROTEIN 76"/>
    <property type="match status" value="1"/>
</dbReference>
<dbReference type="AlphaFoldDB" id="A0A2U1MG57"/>
<dbReference type="InterPro" id="IPR001680">
    <property type="entry name" value="WD40_rpt"/>
</dbReference>
<evidence type="ECO:0000256" key="3">
    <source>
        <dbReference type="ARBA" id="ARBA00022737"/>
    </source>
</evidence>
<evidence type="ECO:0000256" key="1">
    <source>
        <dbReference type="ARBA" id="ARBA00005434"/>
    </source>
</evidence>
<feature type="repeat" description="WD" evidence="6">
    <location>
        <begin position="208"/>
        <end position="244"/>
    </location>
</feature>